<accession>A0A0K2V5H1</accession>
<organism evidence="1">
    <name type="scientific">Lepeophtheirus salmonis</name>
    <name type="common">Salmon louse</name>
    <name type="synonym">Caligus salmonis</name>
    <dbReference type="NCBI Taxonomy" id="72036"/>
    <lineage>
        <taxon>Eukaryota</taxon>
        <taxon>Metazoa</taxon>
        <taxon>Ecdysozoa</taxon>
        <taxon>Arthropoda</taxon>
        <taxon>Crustacea</taxon>
        <taxon>Multicrustacea</taxon>
        <taxon>Hexanauplia</taxon>
        <taxon>Copepoda</taxon>
        <taxon>Siphonostomatoida</taxon>
        <taxon>Caligidae</taxon>
        <taxon>Lepeophtheirus</taxon>
    </lineage>
</organism>
<sequence length="101" mass="11769">MFSMPAMIAYKEKENLKDILCRGKVFSETPIRSSRTVNKVGLKKCLENGCRRTSSYVLGCYTEIVLCDYMQFYTLGLCYRLYKMLKAICRPNQKKVKRSDT</sequence>
<evidence type="ECO:0000313" key="1">
    <source>
        <dbReference type="EMBL" id="CDW45749.1"/>
    </source>
</evidence>
<dbReference type="AlphaFoldDB" id="A0A0K2V5H1"/>
<dbReference type="EMBL" id="HACA01028388">
    <property type="protein sequence ID" value="CDW45749.1"/>
    <property type="molecule type" value="Transcribed_RNA"/>
</dbReference>
<proteinExistence type="predicted"/>
<reference evidence="1" key="1">
    <citation type="submission" date="2014-05" db="EMBL/GenBank/DDBJ databases">
        <authorList>
            <person name="Chronopoulou M."/>
        </authorList>
    </citation>
    <scope>NUCLEOTIDE SEQUENCE</scope>
    <source>
        <tissue evidence="1">Whole organism</tissue>
    </source>
</reference>
<name>A0A0K2V5H1_LEPSM</name>
<protein>
    <submittedName>
        <fullName evidence="1">Uncharacterized protein</fullName>
    </submittedName>
</protein>